<feature type="region of interest" description="Disordered" evidence="11">
    <location>
        <begin position="140"/>
        <end position="177"/>
    </location>
</feature>
<feature type="domain" description="GATA-type" evidence="12">
    <location>
        <begin position="242"/>
        <end position="278"/>
    </location>
</feature>
<evidence type="ECO:0000256" key="8">
    <source>
        <dbReference type="ARBA" id="ARBA00023163"/>
    </source>
</evidence>
<organism evidence="13 14">
    <name type="scientific">Quercus lobata</name>
    <name type="common">Valley oak</name>
    <dbReference type="NCBI Taxonomy" id="97700"/>
    <lineage>
        <taxon>Eukaryota</taxon>
        <taxon>Viridiplantae</taxon>
        <taxon>Streptophyta</taxon>
        <taxon>Embryophyta</taxon>
        <taxon>Tracheophyta</taxon>
        <taxon>Spermatophyta</taxon>
        <taxon>Magnoliopsida</taxon>
        <taxon>eudicotyledons</taxon>
        <taxon>Gunneridae</taxon>
        <taxon>Pentapetalae</taxon>
        <taxon>rosids</taxon>
        <taxon>fabids</taxon>
        <taxon>Fagales</taxon>
        <taxon>Fagaceae</taxon>
        <taxon>Quercus</taxon>
    </lineage>
</organism>
<evidence type="ECO:0000256" key="11">
    <source>
        <dbReference type="SAM" id="MobiDB-lite"/>
    </source>
</evidence>
<dbReference type="PANTHER" id="PTHR45658:SF134">
    <property type="entry name" value="GATA TYPE ZINC FINGER TRANSCRIPTION FACTOR FAMILY PROTEIN"/>
    <property type="match status" value="1"/>
</dbReference>
<dbReference type="GO" id="GO:0005634">
    <property type="term" value="C:nucleus"/>
    <property type="evidence" value="ECO:0007669"/>
    <property type="project" value="TreeGrafter"/>
</dbReference>
<dbReference type="EnsemblPlants" id="QL01p021918:mrna">
    <property type="protein sequence ID" value="QL01p021918:mrna"/>
    <property type="gene ID" value="QL01p021918"/>
</dbReference>
<dbReference type="PROSITE" id="PS00344">
    <property type="entry name" value="GATA_ZN_FINGER_1"/>
    <property type="match status" value="1"/>
</dbReference>
<feature type="compositionally biased region" description="Basic residues" evidence="11">
    <location>
        <begin position="161"/>
        <end position="170"/>
    </location>
</feature>
<dbReference type="InParanoid" id="A0A7N2KNC1"/>
<dbReference type="GO" id="GO:0043565">
    <property type="term" value="F:sequence-specific DNA binding"/>
    <property type="evidence" value="ECO:0007669"/>
    <property type="project" value="InterPro"/>
</dbReference>
<evidence type="ECO:0000259" key="12">
    <source>
        <dbReference type="PROSITE" id="PS50114"/>
    </source>
</evidence>
<dbReference type="PANTHER" id="PTHR45658">
    <property type="entry name" value="GATA TRANSCRIPTION FACTOR"/>
    <property type="match status" value="1"/>
</dbReference>
<dbReference type="InterPro" id="IPR013088">
    <property type="entry name" value="Znf_NHR/GATA"/>
</dbReference>
<dbReference type="PROSITE" id="PS50114">
    <property type="entry name" value="GATA_ZN_FINGER_2"/>
    <property type="match status" value="1"/>
</dbReference>
<keyword evidence="4" id="KW-0862">Zinc</keyword>
<evidence type="ECO:0000256" key="2">
    <source>
        <dbReference type="ARBA" id="ARBA00022723"/>
    </source>
</evidence>
<keyword evidence="2" id="KW-0479">Metal-binding</keyword>
<dbReference type="SMART" id="SM00401">
    <property type="entry name" value="ZnF_GATA"/>
    <property type="match status" value="1"/>
</dbReference>
<dbReference type="OrthoDB" id="2162994at2759"/>
<dbReference type="Pfam" id="PF00320">
    <property type="entry name" value="GATA"/>
    <property type="match status" value="1"/>
</dbReference>
<keyword evidence="3 10" id="KW-0863">Zinc-finger</keyword>
<dbReference type="AlphaFoldDB" id="A0A7N2KNC1"/>
<evidence type="ECO:0000256" key="1">
    <source>
        <dbReference type="ARBA" id="ARBA00005694"/>
    </source>
</evidence>
<name>A0A7N2KNC1_QUELO</name>
<dbReference type="RefSeq" id="XP_030961898.1">
    <property type="nucleotide sequence ID" value="XM_031106038.1"/>
</dbReference>
<dbReference type="CDD" id="cd00202">
    <property type="entry name" value="ZnF_GATA"/>
    <property type="match status" value="1"/>
</dbReference>
<evidence type="ECO:0000256" key="6">
    <source>
        <dbReference type="ARBA" id="ARBA00023125"/>
    </source>
</evidence>
<proteinExistence type="inferred from homology"/>
<keyword evidence="5" id="KW-0805">Transcription regulation</keyword>
<protein>
    <recommendedName>
        <fullName evidence="12">GATA-type domain-containing protein</fullName>
    </recommendedName>
</protein>
<evidence type="ECO:0000256" key="4">
    <source>
        <dbReference type="ARBA" id="ARBA00022833"/>
    </source>
</evidence>
<evidence type="ECO:0000256" key="5">
    <source>
        <dbReference type="ARBA" id="ARBA00023015"/>
    </source>
</evidence>
<evidence type="ECO:0000256" key="3">
    <source>
        <dbReference type="ARBA" id="ARBA00022771"/>
    </source>
</evidence>
<dbReference type="EMBL" id="LRBV02000001">
    <property type="status" value="NOT_ANNOTATED_CDS"/>
    <property type="molecule type" value="Genomic_DNA"/>
</dbReference>
<dbReference type="Proteomes" id="UP000594261">
    <property type="component" value="Chromosome 1"/>
</dbReference>
<feature type="compositionally biased region" description="Basic residues" evidence="11">
    <location>
        <begin position="215"/>
        <end position="224"/>
    </location>
</feature>
<dbReference type="GO" id="GO:0030154">
    <property type="term" value="P:cell differentiation"/>
    <property type="evidence" value="ECO:0007669"/>
    <property type="project" value="TreeGrafter"/>
</dbReference>
<dbReference type="FunFam" id="3.30.50.10:FF:000018">
    <property type="entry name" value="GATA transcription factor"/>
    <property type="match status" value="1"/>
</dbReference>
<keyword evidence="6" id="KW-0238">DNA-binding</keyword>
<reference evidence="13 14" key="1">
    <citation type="journal article" date="2016" name="G3 (Bethesda)">
        <title>First Draft Assembly and Annotation of the Genome of a California Endemic Oak Quercus lobata Nee (Fagaceae).</title>
        <authorList>
            <person name="Sork V.L."/>
            <person name="Fitz-Gibbon S.T."/>
            <person name="Puiu D."/>
            <person name="Crepeau M."/>
            <person name="Gugger P.F."/>
            <person name="Sherman R."/>
            <person name="Stevens K."/>
            <person name="Langley C.H."/>
            <person name="Pellegrini M."/>
            <person name="Salzberg S.L."/>
        </authorList>
    </citation>
    <scope>NUCLEOTIDE SEQUENCE [LARGE SCALE GENOMIC DNA]</scope>
    <source>
        <strain evidence="13 14">cv. SW786</strain>
    </source>
</reference>
<dbReference type="OMA" id="DDAGEDW"/>
<evidence type="ECO:0000256" key="7">
    <source>
        <dbReference type="ARBA" id="ARBA00023159"/>
    </source>
</evidence>
<keyword evidence="14" id="KW-1185">Reference proteome</keyword>
<keyword evidence="7" id="KW-0010">Activator</keyword>
<sequence>MAGSSLFDDNINGVLDENFDDIFRIFDFPLEDVEGNVGVEDWNVKFQGLEQPSLDFLTSYSYGPSPKNGNDALKFANGNDAVKFPEVVNISTLHDETSPLKGLPVTVEATSSRSAFLHKSSDVKGLRLFQTSSPVSVLESSSSCSVENPTTVDTKTTIPVKRARNKRPRPSKSNSQFRVPFFCSTSSASKISHPSAAFESGSETSDLSETASNPSKKKMRKKKNLSVLSGATEMGNFSSEEPVATRKCMHCEVTKTPQWREGPMGPKTLCNACGVRFRSGRLFPEYRPAASPTFVSSLHSNSHKKVVEMRKKGSFGARMADMDTLSSSMPTVSTG</sequence>
<feature type="region of interest" description="Disordered" evidence="11">
    <location>
        <begin position="194"/>
        <end position="227"/>
    </location>
</feature>
<feature type="compositionally biased region" description="Polar residues" evidence="11">
    <location>
        <begin position="201"/>
        <end position="214"/>
    </location>
</feature>
<accession>A0A7N2KNC1</accession>
<dbReference type="GeneID" id="115983372"/>
<keyword evidence="8" id="KW-0804">Transcription</keyword>
<dbReference type="Gramene" id="QL01p021918:mrna">
    <property type="protein sequence ID" value="QL01p021918:mrna"/>
    <property type="gene ID" value="QL01p021918"/>
</dbReference>
<feature type="compositionally biased region" description="Polar residues" evidence="11">
    <location>
        <begin position="147"/>
        <end position="157"/>
    </location>
</feature>
<comment type="similarity">
    <text evidence="1">Belongs to the type IV zinc-finger family. Class A subfamily.</text>
</comment>
<evidence type="ECO:0000256" key="9">
    <source>
        <dbReference type="ARBA" id="ARBA00023242"/>
    </source>
</evidence>
<evidence type="ECO:0000313" key="13">
    <source>
        <dbReference type="EnsemblPlants" id="QL01p021918:mrna"/>
    </source>
</evidence>
<dbReference type="Gene3D" id="3.30.50.10">
    <property type="entry name" value="Erythroid Transcription Factor GATA-1, subunit A"/>
    <property type="match status" value="1"/>
</dbReference>
<gene>
    <name evidence="13" type="primary">LOC115983372</name>
</gene>
<reference evidence="13" key="2">
    <citation type="submission" date="2021-01" db="UniProtKB">
        <authorList>
            <consortium name="EnsemblPlants"/>
        </authorList>
    </citation>
    <scope>IDENTIFICATION</scope>
</reference>
<dbReference type="InterPro" id="IPR000679">
    <property type="entry name" value="Znf_GATA"/>
</dbReference>
<dbReference type="FunCoup" id="A0A7N2KNC1">
    <property type="interactions" value="160"/>
</dbReference>
<keyword evidence="9" id="KW-0539">Nucleus</keyword>
<dbReference type="SUPFAM" id="SSF57716">
    <property type="entry name" value="Glucocorticoid receptor-like (DNA-binding domain)"/>
    <property type="match status" value="1"/>
</dbReference>
<dbReference type="KEGG" id="qlo:115983372"/>
<evidence type="ECO:0000313" key="14">
    <source>
        <dbReference type="Proteomes" id="UP000594261"/>
    </source>
</evidence>
<evidence type="ECO:0000256" key="10">
    <source>
        <dbReference type="PROSITE-ProRule" id="PRU00094"/>
    </source>
</evidence>
<dbReference type="GO" id="GO:0006355">
    <property type="term" value="P:regulation of DNA-templated transcription"/>
    <property type="evidence" value="ECO:0007669"/>
    <property type="project" value="InterPro"/>
</dbReference>
<dbReference type="GO" id="GO:0008270">
    <property type="term" value="F:zinc ion binding"/>
    <property type="evidence" value="ECO:0007669"/>
    <property type="project" value="UniProtKB-KW"/>
</dbReference>
<dbReference type="InterPro" id="IPR051140">
    <property type="entry name" value="GATA_TF"/>
</dbReference>